<dbReference type="PANTHER" id="PTHR46383">
    <property type="entry name" value="ASPARTATE AMINOTRANSFERASE"/>
    <property type="match status" value="1"/>
</dbReference>
<evidence type="ECO:0000256" key="3">
    <source>
        <dbReference type="ARBA" id="ARBA00022576"/>
    </source>
</evidence>
<dbReference type="InterPro" id="IPR050596">
    <property type="entry name" value="AspAT/PAT-like"/>
</dbReference>
<dbReference type="Gene3D" id="3.40.640.10">
    <property type="entry name" value="Type I PLP-dependent aspartate aminotransferase-like (Major domain)"/>
    <property type="match status" value="1"/>
</dbReference>
<evidence type="ECO:0000256" key="5">
    <source>
        <dbReference type="ARBA" id="ARBA00022898"/>
    </source>
</evidence>
<comment type="cofactor">
    <cofactor evidence="1">
        <name>pyridoxal 5'-phosphate</name>
        <dbReference type="ChEBI" id="CHEBI:597326"/>
    </cofactor>
</comment>
<keyword evidence="4 7" id="KW-0808">Transferase</keyword>
<protein>
    <submittedName>
        <fullName evidence="7">Aspartate aminotransferase</fullName>
        <ecNumber evidence="7">2.6.1.1</ecNumber>
    </submittedName>
</protein>
<comment type="similarity">
    <text evidence="2">Belongs to the class-I pyridoxal-phosphate-dependent aminotransferase family.</text>
</comment>
<evidence type="ECO:0000256" key="4">
    <source>
        <dbReference type="ARBA" id="ARBA00022679"/>
    </source>
</evidence>
<gene>
    <name evidence="7" type="ORF">NCTC12195_03641</name>
</gene>
<dbReference type="GO" id="GO:0030170">
    <property type="term" value="F:pyridoxal phosphate binding"/>
    <property type="evidence" value="ECO:0007669"/>
    <property type="project" value="InterPro"/>
</dbReference>
<feature type="domain" description="Aminotransferase class I/classII large" evidence="6">
    <location>
        <begin position="22"/>
        <end position="153"/>
    </location>
</feature>
<dbReference type="InterPro" id="IPR015424">
    <property type="entry name" value="PyrdxlP-dep_Trfase"/>
</dbReference>
<dbReference type="InterPro" id="IPR004839">
    <property type="entry name" value="Aminotransferase_I/II_large"/>
</dbReference>
<dbReference type="GO" id="GO:0004069">
    <property type="term" value="F:L-aspartate:2-oxoglutarate aminotransferase activity"/>
    <property type="evidence" value="ECO:0007669"/>
    <property type="project" value="UniProtKB-EC"/>
</dbReference>
<dbReference type="Pfam" id="PF00155">
    <property type="entry name" value="Aminotran_1_2"/>
    <property type="match status" value="1"/>
</dbReference>
<dbReference type="AlphaFoldDB" id="A0A380FKZ6"/>
<name>A0A380FKZ6_STAGA</name>
<dbReference type="InterPro" id="IPR015421">
    <property type="entry name" value="PyrdxlP-dep_Trfase_major"/>
</dbReference>
<sequence length="177" mass="20102">MIYGKKKMLKENPDLNKTDMTRPIITNALTHGLSLVGDMFVNSGDTILLPTHNWGNYKLVYSTRHSAVFETYDIFDENGNYTTDALVNTLANYNKDKVVLILNYPNNPTGYTPTKDQVNQIVTAIKDLAERGTNVIALVDDAYYGLFYEDVYTQSLFTALTNLQLKKSTSYTFRRCN</sequence>
<accession>A0A380FKZ6</accession>
<organism evidence="7 8">
    <name type="scientific">Staphylococcus gallinarum</name>
    <dbReference type="NCBI Taxonomy" id="1293"/>
    <lineage>
        <taxon>Bacteria</taxon>
        <taxon>Bacillati</taxon>
        <taxon>Bacillota</taxon>
        <taxon>Bacilli</taxon>
        <taxon>Bacillales</taxon>
        <taxon>Staphylococcaceae</taxon>
        <taxon>Staphylococcus</taxon>
    </lineage>
</organism>
<dbReference type="STRING" id="1293.SH09_09380"/>
<dbReference type="EMBL" id="UHDK01000001">
    <property type="protein sequence ID" value="SUM34133.1"/>
    <property type="molecule type" value="Genomic_DNA"/>
</dbReference>
<keyword evidence="5" id="KW-0663">Pyridoxal phosphate</keyword>
<evidence type="ECO:0000256" key="1">
    <source>
        <dbReference type="ARBA" id="ARBA00001933"/>
    </source>
</evidence>
<proteinExistence type="inferred from homology"/>
<dbReference type="EC" id="2.6.1.1" evidence="7"/>
<dbReference type="PANTHER" id="PTHR46383:SF1">
    <property type="entry name" value="ASPARTATE AMINOTRANSFERASE"/>
    <property type="match status" value="1"/>
</dbReference>
<evidence type="ECO:0000313" key="7">
    <source>
        <dbReference type="EMBL" id="SUM34133.1"/>
    </source>
</evidence>
<dbReference type="Proteomes" id="UP000255277">
    <property type="component" value="Unassembled WGS sequence"/>
</dbReference>
<reference evidence="7 8" key="1">
    <citation type="submission" date="2018-06" db="EMBL/GenBank/DDBJ databases">
        <authorList>
            <consortium name="Pathogen Informatics"/>
            <person name="Doyle S."/>
        </authorList>
    </citation>
    <scope>NUCLEOTIDE SEQUENCE [LARGE SCALE GENOMIC DNA]</scope>
    <source>
        <strain evidence="7 8">NCTC12195</strain>
    </source>
</reference>
<evidence type="ECO:0000256" key="2">
    <source>
        <dbReference type="ARBA" id="ARBA00007441"/>
    </source>
</evidence>
<dbReference type="SUPFAM" id="SSF53383">
    <property type="entry name" value="PLP-dependent transferases"/>
    <property type="match status" value="1"/>
</dbReference>
<evidence type="ECO:0000259" key="6">
    <source>
        <dbReference type="Pfam" id="PF00155"/>
    </source>
</evidence>
<dbReference type="GO" id="GO:0006520">
    <property type="term" value="P:amino acid metabolic process"/>
    <property type="evidence" value="ECO:0007669"/>
    <property type="project" value="InterPro"/>
</dbReference>
<evidence type="ECO:0000313" key="8">
    <source>
        <dbReference type="Proteomes" id="UP000255277"/>
    </source>
</evidence>
<keyword evidence="3 7" id="KW-0032">Aminotransferase</keyword>